<dbReference type="InterPro" id="IPR017871">
    <property type="entry name" value="ABC_transporter-like_CS"/>
</dbReference>
<evidence type="ECO:0000259" key="9">
    <source>
        <dbReference type="PROSITE" id="PS50893"/>
    </source>
</evidence>
<keyword evidence="7 8" id="KW-0472">Membrane</keyword>
<proteinExistence type="inferred from homology"/>
<dbReference type="Gene3D" id="3.40.50.300">
    <property type="entry name" value="P-loop containing nucleotide triphosphate hydrolases"/>
    <property type="match status" value="1"/>
</dbReference>
<evidence type="ECO:0000313" key="12">
    <source>
        <dbReference type="Proteomes" id="UP000182178"/>
    </source>
</evidence>
<reference evidence="11 12" key="1">
    <citation type="submission" date="2015-08" db="EMBL/GenBank/DDBJ databases">
        <authorList>
            <person name="Varghese N."/>
        </authorList>
    </citation>
    <scope>NUCLEOTIDE SEQUENCE [LARGE SCALE GENOMIC DNA]</scope>
    <source>
        <strain evidence="11 12">DSM 18167</strain>
    </source>
</reference>
<dbReference type="EMBL" id="CYHC01000006">
    <property type="protein sequence ID" value="CUA88982.1"/>
    <property type="molecule type" value="Genomic_DNA"/>
</dbReference>
<dbReference type="PANTHER" id="PTHR43394:SF1">
    <property type="entry name" value="ATP-BINDING CASSETTE SUB-FAMILY B MEMBER 10, MITOCHONDRIAL"/>
    <property type="match status" value="1"/>
</dbReference>
<comment type="similarity">
    <text evidence="2">Belongs to the ABC transporter superfamily.</text>
</comment>
<dbReference type="PANTHER" id="PTHR43394">
    <property type="entry name" value="ATP-DEPENDENT PERMEASE MDL1, MITOCHONDRIAL"/>
    <property type="match status" value="1"/>
</dbReference>
<evidence type="ECO:0000256" key="2">
    <source>
        <dbReference type="ARBA" id="ARBA00005417"/>
    </source>
</evidence>
<protein>
    <submittedName>
        <fullName evidence="11">ABC-type multidrug transport system, ATPase and permease component</fullName>
    </submittedName>
</protein>
<feature type="domain" description="ABC transmembrane type-1" evidence="10">
    <location>
        <begin position="41"/>
        <end position="329"/>
    </location>
</feature>
<keyword evidence="6 8" id="KW-1133">Transmembrane helix</keyword>
<dbReference type="InterPro" id="IPR011527">
    <property type="entry name" value="ABC1_TM_dom"/>
</dbReference>
<comment type="subcellular location">
    <subcellularLocation>
        <location evidence="1">Cell membrane</location>
        <topology evidence="1">Multi-pass membrane protein</topology>
    </subcellularLocation>
</comment>
<dbReference type="Pfam" id="PF00005">
    <property type="entry name" value="ABC_tran"/>
    <property type="match status" value="1"/>
</dbReference>
<evidence type="ECO:0000256" key="4">
    <source>
        <dbReference type="ARBA" id="ARBA00022741"/>
    </source>
</evidence>
<evidence type="ECO:0000313" key="11">
    <source>
        <dbReference type="EMBL" id="CUA88982.1"/>
    </source>
</evidence>
<evidence type="ECO:0000256" key="1">
    <source>
        <dbReference type="ARBA" id="ARBA00004651"/>
    </source>
</evidence>
<dbReference type="NCBIfam" id="NF010178">
    <property type="entry name" value="PRK13657.1"/>
    <property type="match status" value="1"/>
</dbReference>
<gene>
    <name evidence="11" type="ORF">Ga0061061_10675</name>
</gene>
<dbReference type="InterPro" id="IPR039421">
    <property type="entry name" value="Type_1_exporter"/>
</dbReference>
<sequence>MRRQAPAGKLQARSTFADTMSIIRLYVRVLGLLRDEARLALALALANIALAATLFAEPVLFGRLIDVLARAQSPGVPLDMRRLSLLAGLWVAFGLFSIAMGVVVALHADRLSHRRRLAVMARLFEHVLGLPLSFHGETHSGRLLKVMLEGANGMASLWLSFFREHCAAFVMLVVLLPLSLVINLRLGALLLVLVLVFAVLINFVLRRTQTKQGTVERYHSALAERASDALGNVPVIQSFTRIEAEARALRETTDRLLAAQTPVLSWWALAAISTRAAATLTILAVFLLGTWLHLRDEASIGEIVTFMSLATLLIGRLEQAVGFVNVLFMQAPKIAEFFAVADTAPTVADRPDAIDAGQLSGAVAFDGVSFSYDGKRAAVADVTFTVSPGETVALVGATGSGKSTTLGLLYRAFDPQSGTITVDGRDIRSLTLESLRHNIGVVFQEPMLFARSIAENLAVGKPDASEDEMRAALARAQASDFLARQPDGLATVIGERGRTLSGGERQRLSIARVLLKNPPILILDEATSALDAATEAKLQKALEAVMTGRTTFVIAHRLATIRNADRILVFSDGRIIESGSFAELVAKGGHFAALARAQFLAEAEAQPEGAGIAET</sequence>
<keyword evidence="5" id="KW-0067">ATP-binding</keyword>
<feature type="transmembrane region" description="Helical" evidence="8">
    <location>
        <begin position="188"/>
        <end position="205"/>
    </location>
</feature>
<dbReference type="InterPro" id="IPR027417">
    <property type="entry name" value="P-loop_NTPase"/>
</dbReference>
<dbReference type="Proteomes" id="UP000182178">
    <property type="component" value="Unassembled WGS sequence"/>
</dbReference>
<dbReference type="SUPFAM" id="SSF90123">
    <property type="entry name" value="ABC transporter transmembrane region"/>
    <property type="match status" value="1"/>
</dbReference>
<evidence type="ECO:0000256" key="6">
    <source>
        <dbReference type="ARBA" id="ARBA00022989"/>
    </source>
</evidence>
<feature type="transmembrane region" description="Helical" evidence="8">
    <location>
        <begin position="39"/>
        <end position="65"/>
    </location>
</feature>
<dbReference type="Gene3D" id="1.20.1560.10">
    <property type="entry name" value="ABC transporter type 1, transmembrane domain"/>
    <property type="match status" value="1"/>
</dbReference>
<dbReference type="Pfam" id="PF00664">
    <property type="entry name" value="ABC_membrane"/>
    <property type="match status" value="1"/>
</dbReference>
<keyword evidence="3 8" id="KW-0812">Transmembrane</keyword>
<dbReference type="PROSITE" id="PS50893">
    <property type="entry name" value="ABC_TRANSPORTER_2"/>
    <property type="match status" value="1"/>
</dbReference>
<dbReference type="InterPro" id="IPR003593">
    <property type="entry name" value="AAA+_ATPase"/>
</dbReference>
<dbReference type="InterPro" id="IPR036640">
    <property type="entry name" value="ABC1_TM_sf"/>
</dbReference>
<feature type="transmembrane region" description="Helical" evidence="8">
    <location>
        <begin position="85"/>
        <end position="106"/>
    </location>
</feature>
<evidence type="ECO:0000256" key="3">
    <source>
        <dbReference type="ARBA" id="ARBA00022692"/>
    </source>
</evidence>
<evidence type="ECO:0000256" key="8">
    <source>
        <dbReference type="SAM" id="Phobius"/>
    </source>
</evidence>
<comment type="caution">
    <text evidence="11">The sequence shown here is derived from an EMBL/GenBank/DDBJ whole genome shotgun (WGS) entry which is preliminary data.</text>
</comment>
<name>A0ABP2A9P7_9HYPH</name>
<accession>A0ABP2A9P7</accession>
<keyword evidence="12" id="KW-1185">Reference proteome</keyword>
<evidence type="ECO:0000259" key="10">
    <source>
        <dbReference type="PROSITE" id="PS50929"/>
    </source>
</evidence>
<dbReference type="PROSITE" id="PS00211">
    <property type="entry name" value="ABC_TRANSPORTER_1"/>
    <property type="match status" value="1"/>
</dbReference>
<dbReference type="InterPro" id="IPR003439">
    <property type="entry name" value="ABC_transporter-like_ATP-bd"/>
</dbReference>
<dbReference type="SUPFAM" id="SSF52540">
    <property type="entry name" value="P-loop containing nucleoside triphosphate hydrolases"/>
    <property type="match status" value="1"/>
</dbReference>
<evidence type="ECO:0000256" key="7">
    <source>
        <dbReference type="ARBA" id="ARBA00023136"/>
    </source>
</evidence>
<dbReference type="SMART" id="SM00382">
    <property type="entry name" value="AAA"/>
    <property type="match status" value="1"/>
</dbReference>
<feature type="transmembrane region" description="Helical" evidence="8">
    <location>
        <begin position="264"/>
        <end position="291"/>
    </location>
</feature>
<keyword evidence="4" id="KW-0547">Nucleotide-binding</keyword>
<feature type="transmembrane region" description="Helical" evidence="8">
    <location>
        <begin position="166"/>
        <end position="182"/>
    </location>
</feature>
<dbReference type="PROSITE" id="PS50929">
    <property type="entry name" value="ABC_TM1F"/>
    <property type="match status" value="1"/>
</dbReference>
<organism evidence="11 12">
    <name type="scientific">Chelatococcus sambhunathii</name>
    <dbReference type="NCBI Taxonomy" id="363953"/>
    <lineage>
        <taxon>Bacteria</taxon>
        <taxon>Pseudomonadati</taxon>
        <taxon>Pseudomonadota</taxon>
        <taxon>Alphaproteobacteria</taxon>
        <taxon>Hyphomicrobiales</taxon>
        <taxon>Chelatococcaceae</taxon>
        <taxon>Chelatococcus</taxon>
    </lineage>
</organism>
<evidence type="ECO:0000256" key="5">
    <source>
        <dbReference type="ARBA" id="ARBA00022840"/>
    </source>
</evidence>
<feature type="domain" description="ABC transporter" evidence="9">
    <location>
        <begin position="363"/>
        <end position="597"/>
    </location>
</feature>